<dbReference type="EnsemblMetazoa" id="BGLB039724-RB">
    <property type="protein sequence ID" value="BGLB039724-PB"/>
    <property type="gene ID" value="BGLB039724"/>
</dbReference>
<dbReference type="PROSITE" id="PS00107">
    <property type="entry name" value="PROTEIN_KINASE_ATP"/>
    <property type="match status" value="1"/>
</dbReference>
<evidence type="ECO:0000313" key="12">
    <source>
        <dbReference type="EnsemblMetazoa" id="BGLB039724-PB"/>
    </source>
</evidence>
<keyword evidence="3" id="KW-0808">Transferase</keyword>
<dbReference type="GO" id="GO:0005524">
    <property type="term" value="F:ATP binding"/>
    <property type="evidence" value="ECO:0007669"/>
    <property type="project" value="UniProtKB-UniRule"/>
</dbReference>
<evidence type="ECO:0000256" key="2">
    <source>
        <dbReference type="ARBA" id="ARBA00022527"/>
    </source>
</evidence>
<dbReference type="VEuPathDB" id="VectorBase:BGLAX_030287"/>
<evidence type="ECO:0000256" key="7">
    <source>
        <dbReference type="ARBA" id="ARBA00047899"/>
    </source>
</evidence>
<evidence type="ECO:0000256" key="10">
    <source>
        <dbReference type="RuleBase" id="RU000304"/>
    </source>
</evidence>
<evidence type="ECO:0000256" key="8">
    <source>
        <dbReference type="ARBA" id="ARBA00048679"/>
    </source>
</evidence>
<dbReference type="PROSITE" id="PS50011">
    <property type="entry name" value="PROTEIN_KINASE_DOM"/>
    <property type="match status" value="1"/>
</dbReference>
<dbReference type="KEGG" id="bgt:106063425"/>
<proteinExistence type="inferred from homology"/>
<comment type="similarity">
    <text evidence="10">Belongs to the protein kinase superfamily.</text>
</comment>
<dbReference type="InterPro" id="IPR011009">
    <property type="entry name" value="Kinase-like_dom_sf"/>
</dbReference>
<dbReference type="InterPro" id="IPR017441">
    <property type="entry name" value="Protein_kinase_ATP_BS"/>
</dbReference>
<dbReference type="SMART" id="SM00220">
    <property type="entry name" value="S_TKc"/>
    <property type="match status" value="1"/>
</dbReference>
<reference evidence="12" key="1">
    <citation type="submission" date="2020-05" db="UniProtKB">
        <authorList>
            <consortium name="EnsemblMetazoa"/>
        </authorList>
    </citation>
    <scope>IDENTIFICATION</scope>
    <source>
        <strain evidence="12">BB02</strain>
    </source>
</reference>
<dbReference type="EnsemblMetazoa" id="BGLB039724-RA">
    <property type="protein sequence ID" value="BGLB039724-PA"/>
    <property type="gene ID" value="BGLB039724"/>
</dbReference>
<dbReference type="InterPro" id="IPR053235">
    <property type="entry name" value="Ser_Thr_kinase"/>
</dbReference>
<dbReference type="VEuPathDB" id="VectorBase:BGLB039724"/>
<feature type="binding site" evidence="9">
    <location>
        <position position="46"/>
    </location>
    <ligand>
        <name>ATP</name>
        <dbReference type="ChEBI" id="CHEBI:30616"/>
    </ligand>
</feature>
<name>A0A2C9M8E0_BIOGL</name>
<gene>
    <name evidence="12" type="primary">106063425</name>
</gene>
<sequence>MSLTSDISPLIPKNYTLKFIGDGAFGEVHLLIDDDHPDEKKYVVKKVKLSDATRDRDQNITELKILTSLDHPRIVPFFGHSQSKYELQLFMGYMRLGSLAKYIKDNRRLDITKTKVYTAQILEGISYLHNRQPPIIHRDIKADNVLLEDENSLRLTDFGVSKVLTELTNARTGTGTFNFRAPETFKPGTVYDVKADIW</sequence>
<dbReference type="PANTHER" id="PTHR24361:SF433">
    <property type="entry name" value="PROTEIN KINASE DOMAIN-CONTAINING PROTEIN"/>
    <property type="match status" value="1"/>
</dbReference>
<dbReference type="PANTHER" id="PTHR24361">
    <property type="entry name" value="MITOGEN-ACTIVATED KINASE KINASE KINASE"/>
    <property type="match status" value="1"/>
</dbReference>
<keyword evidence="2 10" id="KW-0723">Serine/threonine-protein kinase</keyword>
<dbReference type="Proteomes" id="UP000076420">
    <property type="component" value="Unassembled WGS sequence"/>
</dbReference>
<dbReference type="STRING" id="6526.A0A2C9M8E0"/>
<accession>A0A2C9M8E0</accession>
<protein>
    <recommendedName>
        <fullName evidence="1">non-specific serine/threonine protein kinase</fullName>
        <ecNumber evidence="1">2.7.11.1</ecNumber>
    </recommendedName>
</protein>
<evidence type="ECO:0000313" key="13">
    <source>
        <dbReference type="Proteomes" id="UP000076420"/>
    </source>
</evidence>
<evidence type="ECO:0000256" key="4">
    <source>
        <dbReference type="ARBA" id="ARBA00022741"/>
    </source>
</evidence>
<dbReference type="AlphaFoldDB" id="A0A2C9M8E0"/>
<comment type="catalytic activity">
    <reaction evidence="7">
        <text>L-threonyl-[protein] + ATP = O-phospho-L-threonyl-[protein] + ADP + H(+)</text>
        <dbReference type="Rhea" id="RHEA:46608"/>
        <dbReference type="Rhea" id="RHEA-COMP:11060"/>
        <dbReference type="Rhea" id="RHEA-COMP:11605"/>
        <dbReference type="ChEBI" id="CHEBI:15378"/>
        <dbReference type="ChEBI" id="CHEBI:30013"/>
        <dbReference type="ChEBI" id="CHEBI:30616"/>
        <dbReference type="ChEBI" id="CHEBI:61977"/>
        <dbReference type="ChEBI" id="CHEBI:456216"/>
        <dbReference type="EC" id="2.7.11.1"/>
    </reaction>
</comment>
<feature type="domain" description="Protein kinase" evidence="11">
    <location>
        <begin position="14"/>
        <end position="198"/>
    </location>
</feature>
<comment type="catalytic activity">
    <reaction evidence="8">
        <text>L-seryl-[protein] + ATP = O-phospho-L-seryl-[protein] + ADP + H(+)</text>
        <dbReference type="Rhea" id="RHEA:17989"/>
        <dbReference type="Rhea" id="RHEA-COMP:9863"/>
        <dbReference type="Rhea" id="RHEA-COMP:11604"/>
        <dbReference type="ChEBI" id="CHEBI:15378"/>
        <dbReference type="ChEBI" id="CHEBI:29999"/>
        <dbReference type="ChEBI" id="CHEBI:30616"/>
        <dbReference type="ChEBI" id="CHEBI:83421"/>
        <dbReference type="ChEBI" id="CHEBI:456216"/>
        <dbReference type="EC" id="2.7.11.1"/>
    </reaction>
</comment>
<evidence type="ECO:0000256" key="1">
    <source>
        <dbReference type="ARBA" id="ARBA00012513"/>
    </source>
</evidence>
<evidence type="ECO:0000256" key="6">
    <source>
        <dbReference type="ARBA" id="ARBA00022840"/>
    </source>
</evidence>
<dbReference type="InterPro" id="IPR000719">
    <property type="entry name" value="Prot_kinase_dom"/>
</dbReference>
<dbReference type="Gene3D" id="1.10.510.10">
    <property type="entry name" value="Transferase(Phosphotransferase) domain 1"/>
    <property type="match status" value="1"/>
</dbReference>
<dbReference type="GO" id="GO:0005737">
    <property type="term" value="C:cytoplasm"/>
    <property type="evidence" value="ECO:0007669"/>
    <property type="project" value="TreeGrafter"/>
</dbReference>
<keyword evidence="4 9" id="KW-0547">Nucleotide-binding</keyword>
<dbReference type="InterPro" id="IPR008271">
    <property type="entry name" value="Ser/Thr_kinase_AS"/>
</dbReference>
<dbReference type="Pfam" id="PF00069">
    <property type="entry name" value="Pkinase"/>
    <property type="match status" value="1"/>
</dbReference>
<keyword evidence="6 9" id="KW-0067">ATP-binding</keyword>
<evidence type="ECO:0000256" key="5">
    <source>
        <dbReference type="ARBA" id="ARBA00022777"/>
    </source>
</evidence>
<dbReference type="PROSITE" id="PS00108">
    <property type="entry name" value="PROTEIN_KINASE_ST"/>
    <property type="match status" value="1"/>
</dbReference>
<evidence type="ECO:0000256" key="9">
    <source>
        <dbReference type="PROSITE-ProRule" id="PRU10141"/>
    </source>
</evidence>
<keyword evidence="5" id="KW-0418">Kinase</keyword>
<dbReference type="EC" id="2.7.11.1" evidence="1"/>
<organism evidence="12 13">
    <name type="scientific">Biomphalaria glabrata</name>
    <name type="common">Bloodfluke planorb</name>
    <name type="synonym">Freshwater snail</name>
    <dbReference type="NCBI Taxonomy" id="6526"/>
    <lineage>
        <taxon>Eukaryota</taxon>
        <taxon>Metazoa</taxon>
        <taxon>Spiralia</taxon>
        <taxon>Lophotrochozoa</taxon>
        <taxon>Mollusca</taxon>
        <taxon>Gastropoda</taxon>
        <taxon>Heterobranchia</taxon>
        <taxon>Euthyneura</taxon>
        <taxon>Panpulmonata</taxon>
        <taxon>Hygrophila</taxon>
        <taxon>Lymnaeoidea</taxon>
        <taxon>Planorbidae</taxon>
        <taxon>Biomphalaria</taxon>
    </lineage>
</organism>
<dbReference type="GO" id="GO:0004674">
    <property type="term" value="F:protein serine/threonine kinase activity"/>
    <property type="evidence" value="ECO:0007669"/>
    <property type="project" value="UniProtKB-KW"/>
</dbReference>
<evidence type="ECO:0000259" key="11">
    <source>
        <dbReference type="PROSITE" id="PS50011"/>
    </source>
</evidence>
<dbReference type="EnsemblMetazoa" id="BGLB039724-RC">
    <property type="protein sequence ID" value="BGLB039724-PC"/>
    <property type="gene ID" value="BGLB039724"/>
</dbReference>
<evidence type="ECO:0000256" key="3">
    <source>
        <dbReference type="ARBA" id="ARBA00022679"/>
    </source>
</evidence>
<dbReference type="SUPFAM" id="SSF56112">
    <property type="entry name" value="Protein kinase-like (PK-like)"/>
    <property type="match status" value="1"/>
</dbReference>